<dbReference type="AlphaFoldDB" id="A0A3M8CTJ6"/>
<evidence type="ECO:0000313" key="3">
    <source>
        <dbReference type="Proteomes" id="UP000269573"/>
    </source>
</evidence>
<gene>
    <name evidence="2" type="ORF">EDM59_28175</name>
</gene>
<dbReference type="SUPFAM" id="SSF88874">
    <property type="entry name" value="Receptor-binding domain of short tail fibre protein gp12"/>
    <property type="match status" value="1"/>
</dbReference>
<dbReference type="Pfam" id="PF07484">
    <property type="entry name" value="Collar"/>
    <property type="match status" value="1"/>
</dbReference>
<organism evidence="2 3">
    <name type="scientific">Brevibacillus nitrificans</name>
    <dbReference type="NCBI Taxonomy" id="651560"/>
    <lineage>
        <taxon>Bacteria</taxon>
        <taxon>Bacillati</taxon>
        <taxon>Bacillota</taxon>
        <taxon>Bacilli</taxon>
        <taxon>Bacillales</taxon>
        <taxon>Paenibacillaceae</taxon>
        <taxon>Brevibacillus</taxon>
    </lineage>
</organism>
<dbReference type="Proteomes" id="UP000269573">
    <property type="component" value="Unassembled WGS sequence"/>
</dbReference>
<evidence type="ECO:0000259" key="1">
    <source>
        <dbReference type="Pfam" id="PF07484"/>
    </source>
</evidence>
<dbReference type="InterPro" id="IPR037053">
    <property type="entry name" value="Phage_tail_collar_dom_sf"/>
</dbReference>
<dbReference type="RefSeq" id="WP_122926683.1">
    <property type="nucleotide sequence ID" value="NZ_RHHU01000021.1"/>
</dbReference>
<evidence type="ECO:0000313" key="2">
    <source>
        <dbReference type="EMBL" id="RNB79126.1"/>
    </source>
</evidence>
<accession>A0A3M8CTJ6</accession>
<reference evidence="2 3" key="1">
    <citation type="submission" date="2018-10" db="EMBL/GenBank/DDBJ databases">
        <title>Phylogenomics of Brevibacillus.</title>
        <authorList>
            <person name="Dunlap C."/>
        </authorList>
    </citation>
    <scope>NUCLEOTIDE SEQUENCE [LARGE SCALE GENOMIC DNA]</scope>
    <source>
        <strain evidence="2 3">JCM 15774</strain>
    </source>
</reference>
<keyword evidence="3" id="KW-1185">Reference proteome</keyword>
<name>A0A3M8CTJ6_9BACL</name>
<protein>
    <submittedName>
        <fullName evidence="2">Phage tail protein</fullName>
    </submittedName>
</protein>
<dbReference type="InterPro" id="IPR011083">
    <property type="entry name" value="Phage_tail_collar_dom"/>
</dbReference>
<proteinExistence type="predicted"/>
<dbReference type="Gene3D" id="3.90.1340.10">
    <property type="entry name" value="Phage tail collar domain"/>
    <property type="match status" value="1"/>
</dbReference>
<feature type="domain" description="Phage tail collar" evidence="1">
    <location>
        <begin position="7"/>
        <end position="63"/>
    </location>
</feature>
<comment type="caution">
    <text evidence="2">The sequence shown here is derived from an EMBL/GenBank/DDBJ whole genome shotgun (WGS) entry which is preliminary data.</text>
</comment>
<sequence length="179" mass="19094">MSDQFVGEIRMFAGDFAPQGWALCNGQLLPISQNTALFALLGTNYGGDGKTTFALPDLRGRAPMHQGQGDGLTNRRVGEQVGSETVTLLQNEMPAHTHLAMAVDQTGDTNSPQGTVWAQAPKQGKFVKRDTPLYNDAAGAQMSPMALSVAGSSLPHNNRQPYLGVNFIIALQGIFPPRG</sequence>
<dbReference type="EMBL" id="RHHU01000021">
    <property type="protein sequence ID" value="RNB79126.1"/>
    <property type="molecule type" value="Genomic_DNA"/>
</dbReference>